<evidence type="ECO:0000256" key="8">
    <source>
        <dbReference type="ARBA" id="ARBA00023326"/>
    </source>
</evidence>
<dbReference type="Gene3D" id="3.20.20.80">
    <property type="entry name" value="Glycosidases"/>
    <property type="match status" value="1"/>
</dbReference>
<dbReference type="SUPFAM" id="SSF51445">
    <property type="entry name" value="(Trans)glycosidases"/>
    <property type="match status" value="1"/>
</dbReference>
<comment type="function">
    <text evidence="9">Plays an important role in cellulose degradation. Shows hydrolytic activity against several glycosidic compounds.</text>
</comment>
<dbReference type="InterPro" id="IPR018120">
    <property type="entry name" value="Glyco_hydro_1_AS"/>
</dbReference>
<gene>
    <name evidence="13" type="primary">BGL1B_1</name>
    <name evidence="13" type="ORF">Hypma_003800</name>
</gene>
<dbReference type="Pfam" id="PF00232">
    <property type="entry name" value="Glyco_hydro_1"/>
    <property type="match status" value="1"/>
</dbReference>
<dbReference type="GO" id="GO:0080079">
    <property type="term" value="F:cellobiose glucosidase activity"/>
    <property type="evidence" value="ECO:0007669"/>
    <property type="project" value="UniProtKB-ARBA"/>
</dbReference>
<sequence>MTELNVKLPKDFLFGYATASYQIEGSTTAANRGPSIWDTFTLKHPSPIADGSSGDDAADYFQRWKSDVALLKSYGVNAYRFSISWSRIIPKGGRGDEVSLEGVRFYREVIEELVRVGITPCATLYHMDLPQALHDRYGGWLNREIVDDFVHYAKTCFDAFGDLVKHWITHNEPWCISVLGYGNGVFAPGRSSNRTRSLAGDSKTEPWIVGHNLILSHAYAAKLYHEESQPTQGGVIGITLDCVWYMPYDNQSTECIEAAQTALDTRLGWFADPIYKGHYPASLLSSLGDRLPKFTSEEIAIVHGSSDFFGLNTYTSNLVQPGGNDEFNGKVTTGFVRPDGTQLGTQAHVPWLQSYAPGFRALLNYLWKTYKKPVYVTENGFAVKDENKLTATEAVKDTARVEYYRGYTLALLEAVSIDEVDIKSYFAWSLLDNFEWAEGYQVRFGVTHVNYETQERTPKESSRFLKQACIILVGVCEY</sequence>
<evidence type="ECO:0000256" key="3">
    <source>
        <dbReference type="ARBA" id="ARBA00012744"/>
    </source>
</evidence>
<dbReference type="FunFam" id="3.20.20.80:FF:000011">
    <property type="entry name" value="Cytosolic beta-glucosidase"/>
    <property type="match status" value="1"/>
</dbReference>
<dbReference type="PANTHER" id="PTHR10353">
    <property type="entry name" value="GLYCOSYL HYDROLASE"/>
    <property type="match status" value="1"/>
</dbReference>
<dbReference type="STRING" id="39966.A0A369JZ31"/>
<evidence type="ECO:0000256" key="1">
    <source>
        <dbReference type="ARBA" id="ARBA00000448"/>
    </source>
</evidence>
<evidence type="ECO:0000256" key="9">
    <source>
        <dbReference type="ARBA" id="ARBA00056775"/>
    </source>
</evidence>
<evidence type="ECO:0000256" key="11">
    <source>
        <dbReference type="RuleBase" id="RU003690"/>
    </source>
</evidence>
<dbReference type="PROSITE" id="PS00572">
    <property type="entry name" value="GLYCOSYL_HYDROL_F1_1"/>
    <property type="match status" value="1"/>
</dbReference>
<comment type="catalytic activity">
    <reaction evidence="1">
        <text>Hydrolysis of terminal, non-reducing beta-D-glucosyl residues with release of beta-D-glucose.</text>
        <dbReference type="EC" id="3.2.1.21"/>
    </reaction>
</comment>
<comment type="caution">
    <text evidence="13">The sequence shown here is derived from an EMBL/GenBank/DDBJ whole genome shotgun (WGS) entry which is preliminary data.</text>
</comment>
<dbReference type="EC" id="3.2.1.21" evidence="3"/>
<evidence type="ECO:0000256" key="5">
    <source>
        <dbReference type="ARBA" id="ARBA00023001"/>
    </source>
</evidence>
<dbReference type="AlphaFoldDB" id="A0A369JZ31"/>
<name>A0A369JZ31_HYPMA</name>
<dbReference type="InterPro" id="IPR001360">
    <property type="entry name" value="Glyco_hydro_1"/>
</dbReference>
<keyword evidence="4 12" id="KW-0378">Hydrolase</keyword>
<evidence type="ECO:0000256" key="7">
    <source>
        <dbReference type="ARBA" id="ARBA00023295"/>
    </source>
</evidence>
<dbReference type="InParanoid" id="A0A369JZ31"/>
<accession>A0A369JZ31</accession>
<evidence type="ECO:0000256" key="2">
    <source>
        <dbReference type="ARBA" id="ARBA00010838"/>
    </source>
</evidence>
<keyword evidence="5" id="KW-0136">Cellulose degradation</keyword>
<keyword evidence="8" id="KW-0624">Polysaccharide degradation</keyword>
<dbReference type="PROSITE" id="PS00653">
    <property type="entry name" value="GLYCOSYL_HYDROL_F1_2"/>
    <property type="match status" value="1"/>
</dbReference>
<evidence type="ECO:0000256" key="4">
    <source>
        <dbReference type="ARBA" id="ARBA00022801"/>
    </source>
</evidence>
<feature type="active site" description="Nucleophile" evidence="10">
    <location>
        <position position="378"/>
    </location>
</feature>
<evidence type="ECO:0000256" key="10">
    <source>
        <dbReference type="PROSITE-ProRule" id="PRU10055"/>
    </source>
</evidence>
<evidence type="ECO:0000256" key="12">
    <source>
        <dbReference type="RuleBase" id="RU004468"/>
    </source>
</evidence>
<dbReference type="PANTHER" id="PTHR10353:SF36">
    <property type="entry name" value="LP05116P"/>
    <property type="match status" value="1"/>
</dbReference>
<keyword evidence="6" id="KW-0119">Carbohydrate metabolism</keyword>
<keyword evidence="14" id="KW-1185">Reference proteome</keyword>
<keyword evidence="7 12" id="KW-0326">Glycosidase</keyword>
<dbReference type="InterPro" id="IPR017853">
    <property type="entry name" value="GH"/>
</dbReference>
<reference evidence="13" key="1">
    <citation type="submission" date="2018-04" db="EMBL/GenBank/DDBJ databases">
        <title>Whole genome sequencing of Hypsizygus marmoreus.</title>
        <authorList>
            <person name="Choi I.-G."/>
            <person name="Min B."/>
            <person name="Kim J.-G."/>
            <person name="Kim S."/>
            <person name="Oh Y.-L."/>
            <person name="Kong W.-S."/>
            <person name="Park H."/>
            <person name="Jeong J."/>
            <person name="Song E.-S."/>
        </authorList>
    </citation>
    <scope>NUCLEOTIDE SEQUENCE [LARGE SCALE GENOMIC DNA]</scope>
    <source>
        <strain evidence="13">51987-8</strain>
    </source>
</reference>
<evidence type="ECO:0000313" key="13">
    <source>
        <dbReference type="EMBL" id="RDB27621.1"/>
    </source>
</evidence>
<evidence type="ECO:0000313" key="14">
    <source>
        <dbReference type="Proteomes" id="UP000076154"/>
    </source>
</evidence>
<dbReference type="Proteomes" id="UP000076154">
    <property type="component" value="Unassembled WGS sequence"/>
</dbReference>
<evidence type="ECO:0000256" key="6">
    <source>
        <dbReference type="ARBA" id="ARBA00023277"/>
    </source>
</evidence>
<organism evidence="13 14">
    <name type="scientific">Hypsizygus marmoreus</name>
    <name type="common">White beech mushroom</name>
    <name type="synonym">Agaricus marmoreus</name>
    <dbReference type="NCBI Taxonomy" id="39966"/>
    <lineage>
        <taxon>Eukaryota</taxon>
        <taxon>Fungi</taxon>
        <taxon>Dikarya</taxon>
        <taxon>Basidiomycota</taxon>
        <taxon>Agaricomycotina</taxon>
        <taxon>Agaricomycetes</taxon>
        <taxon>Agaricomycetidae</taxon>
        <taxon>Agaricales</taxon>
        <taxon>Tricholomatineae</taxon>
        <taxon>Lyophyllaceae</taxon>
        <taxon>Hypsizygus</taxon>
    </lineage>
</organism>
<dbReference type="EMBL" id="LUEZ02000015">
    <property type="protein sequence ID" value="RDB27621.1"/>
    <property type="molecule type" value="Genomic_DNA"/>
</dbReference>
<dbReference type="InterPro" id="IPR033132">
    <property type="entry name" value="GH_1_N_CS"/>
</dbReference>
<comment type="similarity">
    <text evidence="2 11">Belongs to the glycosyl hydrolase 1 family.</text>
</comment>
<proteinExistence type="inferred from homology"/>
<dbReference type="GO" id="GO:0030245">
    <property type="term" value="P:cellulose catabolic process"/>
    <property type="evidence" value="ECO:0007669"/>
    <property type="project" value="UniProtKB-KW"/>
</dbReference>
<dbReference type="PRINTS" id="PR00131">
    <property type="entry name" value="GLHYDRLASE1"/>
</dbReference>
<dbReference type="OrthoDB" id="65569at2759"/>
<protein>
    <recommendedName>
        <fullName evidence="3">beta-glucosidase</fullName>
        <ecNumber evidence="3">3.2.1.21</ecNumber>
    </recommendedName>
</protein>